<dbReference type="EMBL" id="VRMN01000001">
    <property type="protein sequence ID" value="KAA8498947.1"/>
    <property type="molecule type" value="Genomic_DNA"/>
</dbReference>
<name>A0A5J4Z8B8_PORPP</name>
<protein>
    <submittedName>
        <fullName evidence="1">Uncharacterized protein</fullName>
    </submittedName>
</protein>
<keyword evidence="2" id="KW-1185">Reference proteome</keyword>
<gene>
    <name evidence="1" type="ORF">FVE85_6532</name>
</gene>
<reference evidence="2" key="1">
    <citation type="journal article" date="2019" name="Nat. Commun.">
        <title>Expansion of phycobilisome linker gene families in mesophilic red algae.</title>
        <authorList>
            <person name="Lee J."/>
            <person name="Kim D."/>
            <person name="Bhattacharya D."/>
            <person name="Yoon H.S."/>
        </authorList>
    </citation>
    <scope>NUCLEOTIDE SEQUENCE [LARGE SCALE GENOMIC DNA]</scope>
    <source>
        <strain evidence="2">CCMP 1328</strain>
    </source>
</reference>
<organism evidence="1 2">
    <name type="scientific">Porphyridium purpureum</name>
    <name type="common">Red alga</name>
    <name type="synonym">Porphyridium cruentum</name>
    <dbReference type="NCBI Taxonomy" id="35688"/>
    <lineage>
        <taxon>Eukaryota</taxon>
        <taxon>Rhodophyta</taxon>
        <taxon>Bangiophyceae</taxon>
        <taxon>Porphyridiales</taxon>
        <taxon>Porphyridiaceae</taxon>
        <taxon>Porphyridium</taxon>
    </lineage>
</organism>
<comment type="caution">
    <text evidence="1">The sequence shown here is derived from an EMBL/GenBank/DDBJ whole genome shotgun (WGS) entry which is preliminary data.</text>
</comment>
<sequence length="650" mass="71325">MEGDACLLETLTELVGTKLDQRPWRASLQCGARLLEHSERLDKAHAKLARQLLAEALSCISQPQPPLDAAACASLCEVVTAAKWRDCSNELHVALVGSTWKALVSFAELVNPSGGESHTGLLACMMQVSAHNMHSLTAAFCQLVELDTVKHIRILRQQLVWTEAVARMWSLAMRSVASGRYRLGSFTHHMMISVVLVLRRLLVETVSELPPDQQDFMIKLACSGTRCVLSVAFTSCKDDAGRLSFCDSLSSIYVQPCEPSASWALALLLLELQGSVVGPSGPDAIMERQIVSCLYPDALRCILDALDHPLCMMHALRTGGGASRVCEDLTRAVRLVTPLFYYGCSSASLYEALYVFGYLLQSALENMHASELCRASSMDAVLSFTLCMSDKEKEFGVALIKDTIRLARAGQQAAEQRFLEHLCSLLTSRSPDRDVPCSACKELLGSTRGKVSTSRNASNACYEGMVCVARFVLRESTMQRAVGMAMHLVLANPECISHVLFALVQRLASLRSDACMIDADVDAIRDFFAALWSAVPSAPHEDTGKRLDSALGVLLMQACAQIMRHCPCKNPAFLFDAELRGHLAARLNELGLLMHSGEEGERYRATVLVRCGSMPRTSLAQGEEFNNRHQVLNREDIELLHHALLQGVLR</sequence>
<dbReference type="Proteomes" id="UP000324585">
    <property type="component" value="Unassembled WGS sequence"/>
</dbReference>
<evidence type="ECO:0000313" key="2">
    <source>
        <dbReference type="Proteomes" id="UP000324585"/>
    </source>
</evidence>
<evidence type="ECO:0000313" key="1">
    <source>
        <dbReference type="EMBL" id="KAA8498947.1"/>
    </source>
</evidence>
<proteinExistence type="predicted"/>
<dbReference type="AlphaFoldDB" id="A0A5J4Z8B8"/>
<accession>A0A5J4Z8B8</accession>